<proteinExistence type="predicted"/>
<name>A0AAW2QI15_SESRA</name>
<gene>
    <name evidence="1" type="ORF">Sradi_3641900</name>
</gene>
<reference evidence="1" key="1">
    <citation type="submission" date="2020-06" db="EMBL/GenBank/DDBJ databases">
        <authorList>
            <person name="Li T."/>
            <person name="Hu X."/>
            <person name="Zhang T."/>
            <person name="Song X."/>
            <person name="Zhang H."/>
            <person name="Dai N."/>
            <person name="Sheng W."/>
            <person name="Hou X."/>
            <person name="Wei L."/>
        </authorList>
    </citation>
    <scope>NUCLEOTIDE SEQUENCE</scope>
    <source>
        <strain evidence="1">G02</strain>
        <tissue evidence="1">Leaf</tissue>
    </source>
</reference>
<dbReference type="AlphaFoldDB" id="A0AAW2QI15"/>
<accession>A0AAW2QI15</accession>
<dbReference type="EMBL" id="JACGWJ010000015">
    <property type="protein sequence ID" value="KAL0367518.1"/>
    <property type="molecule type" value="Genomic_DNA"/>
</dbReference>
<sequence>MQGLEHGYCPWCKFWHPPRISPWILFNSSSHERRSGVGVKIHTLSLDNPADDRWNMYFPPVVVALE</sequence>
<organism evidence="1">
    <name type="scientific">Sesamum radiatum</name>
    <name type="common">Black benniseed</name>
    <dbReference type="NCBI Taxonomy" id="300843"/>
    <lineage>
        <taxon>Eukaryota</taxon>
        <taxon>Viridiplantae</taxon>
        <taxon>Streptophyta</taxon>
        <taxon>Embryophyta</taxon>
        <taxon>Tracheophyta</taxon>
        <taxon>Spermatophyta</taxon>
        <taxon>Magnoliopsida</taxon>
        <taxon>eudicotyledons</taxon>
        <taxon>Gunneridae</taxon>
        <taxon>Pentapetalae</taxon>
        <taxon>asterids</taxon>
        <taxon>lamiids</taxon>
        <taxon>Lamiales</taxon>
        <taxon>Pedaliaceae</taxon>
        <taxon>Sesamum</taxon>
    </lineage>
</organism>
<comment type="caution">
    <text evidence="1">The sequence shown here is derived from an EMBL/GenBank/DDBJ whole genome shotgun (WGS) entry which is preliminary data.</text>
</comment>
<reference evidence="1" key="2">
    <citation type="journal article" date="2024" name="Plant">
        <title>Genomic evolution and insights into agronomic trait innovations of Sesamum species.</title>
        <authorList>
            <person name="Miao H."/>
            <person name="Wang L."/>
            <person name="Qu L."/>
            <person name="Liu H."/>
            <person name="Sun Y."/>
            <person name="Le M."/>
            <person name="Wang Q."/>
            <person name="Wei S."/>
            <person name="Zheng Y."/>
            <person name="Lin W."/>
            <person name="Duan Y."/>
            <person name="Cao H."/>
            <person name="Xiong S."/>
            <person name="Wang X."/>
            <person name="Wei L."/>
            <person name="Li C."/>
            <person name="Ma Q."/>
            <person name="Ju M."/>
            <person name="Zhao R."/>
            <person name="Li G."/>
            <person name="Mu C."/>
            <person name="Tian Q."/>
            <person name="Mei H."/>
            <person name="Zhang T."/>
            <person name="Gao T."/>
            <person name="Zhang H."/>
        </authorList>
    </citation>
    <scope>NUCLEOTIDE SEQUENCE</scope>
    <source>
        <strain evidence="1">G02</strain>
    </source>
</reference>
<protein>
    <submittedName>
        <fullName evidence="1">Uncharacterized protein</fullName>
    </submittedName>
</protein>
<evidence type="ECO:0000313" key="1">
    <source>
        <dbReference type="EMBL" id="KAL0367518.1"/>
    </source>
</evidence>